<feature type="compositionally biased region" description="Polar residues" evidence="1">
    <location>
        <begin position="775"/>
        <end position="803"/>
    </location>
</feature>
<feature type="compositionally biased region" description="Low complexity" evidence="1">
    <location>
        <begin position="721"/>
        <end position="731"/>
    </location>
</feature>
<dbReference type="Proteomes" id="UP000002668">
    <property type="component" value="Genome"/>
</dbReference>
<keyword evidence="2" id="KW-1133">Transmembrane helix</keyword>
<proteinExistence type="predicted"/>
<feature type="region of interest" description="Disordered" evidence="1">
    <location>
        <begin position="466"/>
        <end position="803"/>
    </location>
</feature>
<dbReference type="VEuPathDB" id="FungiDB:LEMA_P065830.1"/>
<feature type="compositionally biased region" description="Polar residues" evidence="1">
    <location>
        <begin position="534"/>
        <end position="544"/>
    </location>
</feature>
<keyword evidence="4" id="KW-1185">Reference proteome</keyword>
<sequence>MSDRKKMKAYDSVRWCVCSQGEGSACRETVASGVVTWYRIMSKRHPDRRDFPTNTATPSLFLYTAFLSFLLSHVHFFCALALTCLVSLTVTFPLLCMASLPFDAALNEPDTDASHLLLHQLIIANEFDRLSFVTAERYLHAFCNTNLSHIRRRWIGLALAGMIGAAPNVVDHLQPHDLQKLGAIVLSDTELEETRVVAGLAMRQALVHDIEDDRLWASDKVRNCGLNFPKDLDVRWMAKFQDFLDALHSLALTASNNTTSIIYPVSLLSPGEFQWSSSNEGLPVAIIQAGSLTVILPGPNLREIHFLDVPINHICSTQSQQSTLHDSQARTSEYEPWELTLTLQAKPWTYRFNHSTRQGTELTFMFEHSADAKEWESCIKEHQQSTQSSMGPPTLKINPHMSSSSPIKCGGTRRHDRNKEQHATAKVSQAQQEENQSGPAGNSFQLRTTPKSIGQINIGYHHSEISGSRQAEGAASPVQGNGNPAMAGGRGGEASPSQLSDGTTPVNNGAKQIQTQDPSRSVGLISEHNPIFHTPTTGLRSKSATARKGKLPKVSQLAKDRAFRPSPEPAEDIDIAVYEAPGTDRQQTMGPTTMKKIKAKSKQQPKPSKKIAMDQKNSTRDTRSRAKRKAVDDGEYIPDDVRLKNATNASRKSGTLASTSTNKRRKRVNKGASEEMMAMSDEAQVASKEKEDSTIVRGSTRLASKARKPQQTQEGAHGTISSSLKSSKASLIQGLVDSRKPMKPSSATFKKPLRPVQSIEQPSTPTKTRMRPSEPSRQAHTPNVRTHSTDSSRPVFRSSSPIDPTAYESNVWTPHIVAHTEILSSNSKPVPASPNAESTAISGHAHCEEVDLEKKKADVQTAKMDPFQQRRASRKVSSFTRRLTGEGFCGSPKKPIEITSSCSSEFETTVQAITPPHLGAMQWTGEDQQQTLHHKPGLTSLLRAWPRPEHISGDKATTKQLIHNRQSNMPKVSKESEQSRTHTLHEVGRIPAENLLRHTSRTPITDSGARRLRGGTADVPAKHSSLDPQNTTNECVVVAPQQLVQDTQVTKQPSAEHGADLDIDGEQTLINHDGYDESITGFAASSIHFPSSPPIGGSPSSHSSTSADSDVPPTDPPCLNSEAEELEWEASLSPHQRALHDLLIRTSKRVLRHVVDNETAVTDIAEIFERDGEHVLRSLLQRHAGDYEHVFHEMDVKGKSLQHELQDVAKHLANQRKRIRAMV</sequence>
<evidence type="ECO:0000256" key="2">
    <source>
        <dbReference type="SAM" id="Phobius"/>
    </source>
</evidence>
<feature type="compositionally biased region" description="Basic and acidic residues" evidence="1">
    <location>
        <begin position="611"/>
        <end position="632"/>
    </location>
</feature>
<feature type="transmembrane region" description="Helical" evidence="2">
    <location>
        <begin position="60"/>
        <end position="88"/>
    </location>
</feature>
<evidence type="ECO:0000256" key="1">
    <source>
        <dbReference type="SAM" id="MobiDB-lite"/>
    </source>
</evidence>
<reference evidence="4" key="1">
    <citation type="journal article" date="2011" name="Nat. Commun.">
        <title>Effector diversification within compartments of the Leptosphaeria maculans genome affected by Repeat-Induced Point mutations.</title>
        <authorList>
            <person name="Rouxel T."/>
            <person name="Grandaubert J."/>
            <person name="Hane J.K."/>
            <person name="Hoede C."/>
            <person name="van de Wouw A.P."/>
            <person name="Couloux A."/>
            <person name="Dominguez V."/>
            <person name="Anthouard V."/>
            <person name="Bally P."/>
            <person name="Bourras S."/>
            <person name="Cozijnsen A.J."/>
            <person name="Ciuffetti L.M."/>
            <person name="Degrave A."/>
            <person name="Dilmaghani A."/>
            <person name="Duret L."/>
            <person name="Fudal I."/>
            <person name="Goodwin S.B."/>
            <person name="Gout L."/>
            <person name="Glaser N."/>
            <person name="Linglin J."/>
            <person name="Kema G.H.J."/>
            <person name="Lapalu N."/>
            <person name="Lawrence C.B."/>
            <person name="May K."/>
            <person name="Meyer M."/>
            <person name="Ollivier B."/>
            <person name="Poulain J."/>
            <person name="Schoch C.L."/>
            <person name="Simon A."/>
            <person name="Spatafora J.W."/>
            <person name="Stachowiak A."/>
            <person name="Turgeon B.G."/>
            <person name="Tyler B.M."/>
            <person name="Vincent D."/>
            <person name="Weissenbach J."/>
            <person name="Amselem J."/>
            <person name="Quesneville H."/>
            <person name="Oliver R.P."/>
            <person name="Wincker P."/>
            <person name="Balesdent M.-H."/>
            <person name="Howlett B.J."/>
        </authorList>
    </citation>
    <scope>NUCLEOTIDE SEQUENCE [LARGE SCALE GENOMIC DNA]</scope>
    <source>
        <strain evidence="4">JN3 / isolate v23.1.3 / race Av1-4-5-6-7-8</strain>
    </source>
</reference>
<feature type="compositionally biased region" description="Polar residues" evidence="1">
    <location>
        <begin position="495"/>
        <end position="519"/>
    </location>
</feature>
<feature type="compositionally biased region" description="Basic residues" evidence="1">
    <location>
        <begin position="595"/>
        <end position="609"/>
    </location>
</feature>
<accession>E4ZGN7</accession>
<evidence type="ECO:0000313" key="4">
    <source>
        <dbReference type="Proteomes" id="UP000002668"/>
    </source>
</evidence>
<name>E4ZGN7_LEPMJ</name>
<dbReference type="AlphaFoldDB" id="E4ZGN7"/>
<dbReference type="HOGENOM" id="CLU_268435_0_0_1"/>
<keyword evidence="2" id="KW-0812">Transmembrane</keyword>
<feature type="compositionally biased region" description="Polar residues" evidence="1">
    <location>
        <begin position="645"/>
        <end position="661"/>
    </location>
</feature>
<dbReference type="EMBL" id="FP929064">
    <property type="protein sequence ID" value="CBX90457.1"/>
    <property type="molecule type" value="Genomic_DNA"/>
</dbReference>
<dbReference type="STRING" id="985895.E4ZGN7"/>
<dbReference type="OrthoDB" id="5374844at2759"/>
<evidence type="ECO:0000313" key="3">
    <source>
        <dbReference type="EMBL" id="CBX90457.1"/>
    </source>
</evidence>
<organism evidence="3 4">
    <name type="scientific">Leptosphaeria maculans (strain JN3 / isolate v23.1.3 / race Av1-4-5-6-7-8)</name>
    <name type="common">Blackleg fungus</name>
    <name type="synonym">Phoma lingam</name>
    <dbReference type="NCBI Taxonomy" id="985895"/>
    <lineage>
        <taxon>Eukaryota</taxon>
        <taxon>Fungi</taxon>
        <taxon>Dikarya</taxon>
        <taxon>Ascomycota</taxon>
        <taxon>Pezizomycotina</taxon>
        <taxon>Dothideomycetes</taxon>
        <taxon>Pleosporomycetidae</taxon>
        <taxon>Pleosporales</taxon>
        <taxon>Pleosporineae</taxon>
        <taxon>Leptosphaeriaceae</taxon>
        <taxon>Plenodomus</taxon>
        <taxon>Plenodomus lingam/Leptosphaeria maculans species complex</taxon>
    </lineage>
</organism>
<feature type="region of interest" description="Disordered" evidence="1">
    <location>
        <begin position="1085"/>
        <end position="1120"/>
    </location>
</feature>
<dbReference type="OMA" id="MEWESAF"/>
<dbReference type="GeneID" id="13292237"/>
<keyword evidence="2" id="KW-0472">Membrane</keyword>
<feature type="compositionally biased region" description="Polar residues" evidence="1">
    <location>
        <begin position="758"/>
        <end position="767"/>
    </location>
</feature>
<dbReference type="InParanoid" id="E4ZGN7"/>
<dbReference type="eggNOG" id="ENOG502T2J4">
    <property type="taxonomic scope" value="Eukaryota"/>
</dbReference>
<protein>
    <submittedName>
        <fullName evidence="3">Uncharacterized protein</fullName>
    </submittedName>
</protein>
<gene>
    <name evidence="3" type="ORF">LEMA_P065830.1</name>
</gene>
<feature type="compositionally biased region" description="Low complexity" evidence="1">
    <location>
        <begin position="1085"/>
        <end position="1104"/>
    </location>
</feature>
<feature type="compositionally biased region" description="Polar residues" evidence="1">
    <location>
        <begin position="426"/>
        <end position="447"/>
    </location>
</feature>
<feature type="region of interest" description="Disordered" evidence="1">
    <location>
        <begin position="1005"/>
        <end position="1029"/>
    </location>
</feature>
<feature type="region of interest" description="Disordered" evidence="1">
    <location>
        <begin position="377"/>
        <end position="447"/>
    </location>
</feature>